<dbReference type="InterPro" id="IPR029515">
    <property type="entry name" value="Liprin"/>
</dbReference>
<reference evidence="5" key="2">
    <citation type="submission" date="2025-09" db="UniProtKB">
        <authorList>
            <consortium name="Ensembl"/>
        </authorList>
    </citation>
    <scope>IDENTIFICATION</scope>
</reference>
<dbReference type="InterPro" id="IPR037619">
    <property type="entry name" value="LIPB1/2_SAM_3rd"/>
</dbReference>
<evidence type="ECO:0000313" key="6">
    <source>
        <dbReference type="Proteomes" id="UP000694406"/>
    </source>
</evidence>
<evidence type="ECO:0000256" key="2">
    <source>
        <dbReference type="ARBA" id="ARBA00023054"/>
    </source>
</evidence>
<dbReference type="CDD" id="cd09569">
    <property type="entry name" value="SAM_liprin-beta1_2_repeat3"/>
    <property type="match status" value="1"/>
</dbReference>
<dbReference type="AlphaFoldDB" id="A0A8C5S071"/>
<evidence type="ECO:0000313" key="5">
    <source>
        <dbReference type="Ensembl" id="ENSLLTP00000009701.1"/>
    </source>
</evidence>
<reference evidence="5" key="1">
    <citation type="submission" date="2025-08" db="UniProtKB">
        <authorList>
            <consortium name="Ensembl"/>
        </authorList>
    </citation>
    <scope>IDENTIFICATION</scope>
</reference>
<dbReference type="PANTHER" id="PTHR12587:SF18">
    <property type="entry name" value="LIPRIN-BETA-2"/>
    <property type="match status" value="1"/>
</dbReference>
<keyword evidence="2" id="KW-0175">Coiled coil</keyword>
<keyword evidence="6" id="KW-1185">Reference proteome</keyword>
<dbReference type="Proteomes" id="UP000694406">
    <property type="component" value="Unplaced"/>
</dbReference>
<accession>A0A8C5S071</accession>
<evidence type="ECO:0000256" key="1">
    <source>
        <dbReference type="ARBA" id="ARBA00022737"/>
    </source>
</evidence>
<dbReference type="InterPro" id="IPR001660">
    <property type="entry name" value="SAM"/>
</dbReference>
<dbReference type="InterPro" id="IPR013761">
    <property type="entry name" value="SAM/pointed_sf"/>
</dbReference>
<dbReference type="FunFam" id="1.10.150.50:FF:000007">
    <property type="entry name" value="Liprin-beta-1 isoform 1"/>
    <property type="match status" value="1"/>
</dbReference>
<evidence type="ECO:0000256" key="3">
    <source>
        <dbReference type="SAM" id="SignalP"/>
    </source>
</evidence>
<keyword evidence="1" id="KW-0677">Repeat</keyword>
<dbReference type="SMART" id="SM00454">
    <property type="entry name" value="SAM"/>
    <property type="match status" value="1"/>
</dbReference>
<proteinExistence type="predicted"/>
<sequence>LQHLLYLLCIFSAIQNNISSSEVVQWSNHRVMEWLRSVDLAEYAPNLRGSGVHGGLIILEPRFNGDALAMLLNIPPQKTLLRRHLTTNFNVLIGPEAQQDKREIIESTAYTALTTTAKVRVGYRETIQILEILLEFLVGSLKAGNLLGRNLGIQPIWSCKLKGCLGVESLNSSPLSALEAS</sequence>
<name>A0A8C5S071_LATLA</name>
<organism evidence="5 6">
    <name type="scientific">Laticauda laticaudata</name>
    <name type="common">Blue-ringed sea krait</name>
    <name type="synonym">Blue-lipped sea krait</name>
    <dbReference type="NCBI Taxonomy" id="8630"/>
    <lineage>
        <taxon>Eukaryota</taxon>
        <taxon>Metazoa</taxon>
        <taxon>Chordata</taxon>
        <taxon>Craniata</taxon>
        <taxon>Vertebrata</taxon>
        <taxon>Euteleostomi</taxon>
        <taxon>Lepidosauria</taxon>
        <taxon>Squamata</taxon>
        <taxon>Bifurcata</taxon>
        <taxon>Unidentata</taxon>
        <taxon>Episquamata</taxon>
        <taxon>Toxicofera</taxon>
        <taxon>Serpentes</taxon>
        <taxon>Colubroidea</taxon>
        <taxon>Elapidae</taxon>
        <taxon>Laticaudinae</taxon>
        <taxon>Laticauda</taxon>
    </lineage>
</organism>
<protein>
    <recommendedName>
        <fullName evidence="4">SAM domain-containing protein</fullName>
    </recommendedName>
</protein>
<feature type="domain" description="SAM" evidence="4">
    <location>
        <begin position="26"/>
        <end position="57"/>
    </location>
</feature>
<dbReference type="GO" id="GO:0007528">
    <property type="term" value="P:neuromuscular junction development"/>
    <property type="evidence" value="ECO:0007669"/>
    <property type="project" value="TreeGrafter"/>
</dbReference>
<keyword evidence="3" id="KW-0732">Signal</keyword>
<dbReference type="SUPFAM" id="SSF47769">
    <property type="entry name" value="SAM/Pointed domain"/>
    <property type="match status" value="1"/>
</dbReference>
<dbReference type="Pfam" id="PF07647">
    <property type="entry name" value="SAM_2"/>
    <property type="match status" value="1"/>
</dbReference>
<dbReference type="PROSITE" id="PS50105">
    <property type="entry name" value="SAM_DOMAIN"/>
    <property type="match status" value="1"/>
</dbReference>
<dbReference type="PANTHER" id="PTHR12587">
    <property type="entry name" value="LAR INTERACTING PROTEIN LIP -RELATED PROTEIN"/>
    <property type="match status" value="1"/>
</dbReference>
<feature type="signal peptide" evidence="3">
    <location>
        <begin position="1"/>
        <end position="20"/>
    </location>
</feature>
<dbReference type="GeneTree" id="ENSGT01050000244951"/>
<dbReference type="Ensembl" id="ENSLLTT00000010070.1">
    <property type="protein sequence ID" value="ENSLLTP00000009701.1"/>
    <property type="gene ID" value="ENSLLTG00000007407.1"/>
</dbReference>
<dbReference type="Gene3D" id="1.10.150.50">
    <property type="entry name" value="Transcription Factor, Ets-1"/>
    <property type="match status" value="1"/>
</dbReference>
<evidence type="ECO:0000259" key="4">
    <source>
        <dbReference type="PROSITE" id="PS50105"/>
    </source>
</evidence>
<dbReference type="GO" id="GO:0048786">
    <property type="term" value="C:presynaptic active zone"/>
    <property type="evidence" value="ECO:0007669"/>
    <property type="project" value="TreeGrafter"/>
</dbReference>
<feature type="chain" id="PRO_5034935234" description="SAM domain-containing protein" evidence="3">
    <location>
        <begin position="21"/>
        <end position="181"/>
    </location>
</feature>